<keyword evidence="5 8" id="KW-0472">Membrane</keyword>
<feature type="transmembrane region" description="Helical" evidence="8">
    <location>
        <begin position="225"/>
        <end position="248"/>
    </location>
</feature>
<feature type="transmembrane region" description="Helical" evidence="8">
    <location>
        <begin position="7"/>
        <end position="31"/>
    </location>
</feature>
<accession>A0ABQ7S848</accession>
<evidence type="ECO:0000256" key="7">
    <source>
        <dbReference type="SAM" id="MobiDB-lite"/>
    </source>
</evidence>
<evidence type="ECO:0000256" key="3">
    <source>
        <dbReference type="ARBA" id="ARBA00022692"/>
    </source>
</evidence>
<protein>
    <submittedName>
        <fullName evidence="9">Zinc transporter zipt-7.2</fullName>
    </submittedName>
</protein>
<feature type="region of interest" description="Disordered" evidence="7">
    <location>
        <begin position="124"/>
        <end position="155"/>
    </location>
</feature>
<keyword evidence="10" id="KW-1185">Reference proteome</keyword>
<keyword evidence="4 8" id="KW-1133">Transmembrane helix</keyword>
<evidence type="ECO:0000313" key="10">
    <source>
        <dbReference type="Proteomes" id="UP000825002"/>
    </source>
</evidence>
<comment type="caution">
    <text evidence="9">The sequence shown here is derived from an EMBL/GenBank/DDBJ whole genome shotgun (WGS) entry which is preliminary data.</text>
</comment>
<organism evidence="9 10">
    <name type="scientific">Fragariocoptes setiger</name>
    <dbReference type="NCBI Taxonomy" id="1670756"/>
    <lineage>
        <taxon>Eukaryota</taxon>
        <taxon>Metazoa</taxon>
        <taxon>Ecdysozoa</taxon>
        <taxon>Arthropoda</taxon>
        <taxon>Chelicerata</taxon>
        <taxon>Arachnida</taxon>
        <taxon>Acari</taxon>
        <taxon>Acariformes</taxon>
        <taxon>Trombidiformes</taxon>
        <taxon>Prostigmata</taxon>
        <taxon>Eupodina</taxon>
        <taxon>Eriophyoidea</taxon>
        <taxon>Phytoptidae</taxon>
        <taxon>Fragariocoptes</taxon>
    </lineage>
</organism>
<dbReference type="PANTHER" id="PTHR16950">
    <property type="entry name" value="ZINC TRANSPORTER SLC39A7 HISTIDINE-RICH MEMBRANE PROTEIN KE4"/>
    <property type="match status" value="1"/>
</dbReference>
<evidence type="ECO:0000256" key="1">
    <source>
        <dbReference type="ARBA" id="ARBA00004141"/>
    </source>
</evidence>
<comment type="subcellular location">
    <subcellularLocation>
        <location evidence="1">Membrane</location>
        <topology evidence="1">Multi-pass membrane protein</topology>
    </subcellularLocation>
</comment>
<sequence>MEPTLDTWIYATASVLFISAAPALILVILPIDHKAENQLHLKKLLAVAAGCLLGDAFLHLIPHSRSDEHDENLHHHHHDHHDHHDHEHEHAHDMSGLKILCGMMVFLIMEKFIYAIKRDSTGQDHGHDHSHTSVSKKKKDDNFKVGGKKTGGGSHKGGIHVTGWLNLAADFLHNFTDGLAIGASFLAGERIGIGTSVAIFLHEVPHEISDYAILVQSGCTKRKAIYLQLLTAIGACAGTMLSLYLGTLGDAKSWILPFTAGGFIYIATVHILPQLKSASFKQTLSELICIVGGVGLMYIMASFE</sequence>
<name>A0ABQ7S848_9ACAR</name>
<dbReference type="InterPro" id="IPR003689">
    <property type="entry name" value="ZIP"/>
</dbReference>
<evidence type="ECO:0000256" key="8">
    <source>
        <dbReference type="SAM" id="Phobius"/>
    </source>
</evidence>
<evidence type="ECO:0000313" key="9">
    <source>
        <dbReference type="EMBL" id="KAG9509562.1"/>
    </source>
</evidence>
<feature type="non-terminal residue" evidence="9">
    <location>
        <position position="1"/>
    </location>
</feature>
<feature type="region of interest" description="Disordered" evidence="7">
    <location>
        <begin position="68"/>
        <end position="89"/>
    </location>
</feature>
<dbReference type="Proteomes" id="UP000825002">
    <property type="component" value="Unassembled WGS sequence"/>
</dbReference>
<reference evidence="9 10" key="1">
    <citation type="submission" date="2020-10" db="EMBL/GenBank/DDBJ databases">
        <authorList>
            <person name="Klimov P.B."/>
            <person name="Dyachkov S.M."/>
            <person name="Chetverikov P.E."/>
        </authorList>
    </citation>
    <scope>NUCLEOTIDE SEQUENCE [LARGE SCALE GENOMIC DNA]</scope>
    <source>
        <strain evidence="9">BMOC 18-1129-001#AD2665</strain>
        <tissue evidence="9">Entire mites</tissue>
    </source>
</reference>
<dbReference type="Pfam" id="PF02535">
    <property type="entry name" value="Zip"/>
    <property type="match status" value="1"/>
</dbReference>
<feature type="transmembrane region" description="Helical" evidence="8">
    <location>
        <begin position="43"/>
        <end position="61"/>
    </location>
</feature>
<feature type="transmembrane region" description="Helical" evidence="8">
    <location>
        <begin position="284"/>
        <end position="303"/>
    </location>
</feature>
<evidence type="ECO:0000256" key="2">
    <source>
        <dbReference type="ARBA" id="ARBA00022448"/>
    </source>
</evidence>
<evidence type="ECO:0000256" key="5">
    <source>
        <dbReference type="ARBA" id="ARBA00023136"/>
    </source>
</evidence>
<evidence type="ECO:0000256" key="4">
    <source>
        <dbReference type="ARBA" id="ARBA00022989"/>
    </source>
</evidence>
<keyword evidence="3 8" id="KW-0812">Transmembrane</keyword>
<proteinExistence type="inferred from homology"/>
<comment type="similarity">
    <text evidence="6">Belongs to the ZIP transporter (TC 2.A.5) family. KE4/Catsup subfamily.</text>
</comment>
<dbReference type="EMBL" id="JAIFTH010000421">
    <property type="protein sequence ID" value="KAG9509562.1"/>
    <property type="molecule type" value="Genomic_DNA"/>
</dbReference>
<gene>
    <name evidence="9" type="primary">zipt-7.2</name>
    <name evidence="9" type="ORF">GZH46_01916</name>
</gene>
<dbReference type="PANTHER" id="PTHR16950:SF25">
    <property type="entry name" value="ZINC TRANSPORTER SLC39A7"/>
    <property type="match status" value="1"/>
</dbReference>
<keyword evidence="2" id="KW-0813">Transport</keyword>
<evidence type="ECO:0000256" key="6">
    <source>
        <dbReference type="ARBA" id="ARBA00038485"/>
    </source>
</evidence>
<feature type="transmembrane region" description="Helical" evidence="8">
    <location>
        <begin position="254"/>
        <end position="272"/>
    </location>
</feature>